<name>A0A0C3D534_9AGAM</name>
<gene>
    <name evidence="1" type="ORF">SCLCIDRAFT_276388</name>
</gene>
<reference evidence="2" key="2">
    <citation type="submission" date="2015-01" db="EMBL/GenBank/DDBJ databases">
        <title>Evolutionary Origins and Diversification of the Mycorrhizal Mutualists.</title>
        <authorList>
            <consortium name="DOE Joint Genome Institute"/>
            <consortium name="Mycorrhizal Genomics Consortium"/>
            <person name="Kohler A."/>
            <person name="Kuo A."/>
            <person name="Nagy L.G."/>
            <person name="Floudas D."/>
            <person name="Copeland A."/>
            <person name="Barry K.W."/>
            <person name="Cichocki N."/>
            <person name="Veneault-Fourrey C."/>
            <person name="LaButti K."/>
            <person name="Lindquist E.A."/>
            <person name="Lipzen A."/>
            <person name="Lundell T."/>
            <person name="Morin E."/>
            <person name="Murat C."/>
            <person name="Riley R."/>
            <person name="Ohm R."/>
            <person name="Sun H."/>
            <person name="Tunlid A."/>
            <person name="Henrissat B."/>
            <person name="Grigoriev I.V."/>
            <person name="Hibbett D.S."/>
            <person name="Martin F."/>
        </authorList>
    </citation>
    <scope>NUCLEOTIDE SEQUENCE [LARGE SCALE GENOMIC DNA]</scope>
    <source>
        <strain evidence="2">Foug A</strain>
    </source>
</reference>
<dbReference type="Proteomes" id="UP000053989">
    <property type="component" value="Unassembled WGS sequence"/>
</dbReference>
<accession>A0A0C3D534</accession>
<sequence>MGCKWAQSPIEREICRSEEGHTNHPTLKCFLSANAILPPMEGHTKFMCILFAVPPFFPLWHRLIRHPSKVHLERLGAHRLEVMSMYRFSSRPRSPRFILGGASSLSSSSHTREWLHSTVALLP</sequence>
<dbReference type="InParanoid" id="A0A0C3D534"/>
<proteinExistence type="predicted"/>
<evidence type="ECO:0000313" key="1">
    <source>
        <dbReference type="EMBL" id="KIM55910.1"/>
    </source>
</evidence>
<evidence type="ECO:0000313" key="2">
    <source>
        <dbReference type="Proteomes" id="UP000053989"/>
    </source>
</evidence>
<protein>
    <submittedName>
        <fullName evidence="1">Uncharacterized protein</fullName>
    </submittedName>
</protein>
<organism evidence="1 2">
    <name type="scientific">Scleroderma citrinum Foug A</name>
    <dbReference type="NCBI Taxonomy" id="1036808"/>
    <lineage>
        <taxon>Eukaryota</taxon>
        <taxon>Fungi</taxon>
        <taxon>Dikarya</taxon>
        <taxon>Basidiomycota</taxon>
        <taxon>Agaricomycotina</taxon>
        <taxon>Agaricomycetes</taxon>
        <taxon>Agaricomycetidae</taxon>
        <taxon>Boletales</taxon>
        <taxon>Sclerodermatineae</taxon>
        <taxon>Sclerodermataceae</taxon>
        <taxon>Scleroderma</taxon>
    </lineage>
</organism>
<dbReference type="AlphaFoldDB" id="A0A0C3D534"/>
<reference evidence="1 2" key="1">
    <citation type="submission" date="2014-04" db="EMBL/GenBank/DDBJ databases">
        <authorList>
            <consortium name="DOE Joint Genome Institute"/>
            <person name="Kuo A."/>
            <person name="Kohler A."/>
            <person name="Nagy L.G."/>
            <person name="Floudas D."/>
            <person name="Copeland A."/>
            <person name="Barry K.W."/>
            <person name="Cichocki N."/>
            <person name="Veneault-Fourrey C."/>
            <person name="LaButti K."/>
            <person name="Lindquist E.A."/>
            <person name="Lipzen A."/>
            <person name="Lundell T."/>
            <person name="Morin E."/>
            <person name="Murat C."/>
            <person name="Sun H."/>
            <person name="Tunlid A."/>
            <person name="Henrissat B."/>
            <person name="Grigoriev I.V."/>
            <person name="Hibbett D.S."/>
            <person name="Martin F."/>
            <person name="Nordberg H.P."/>
            <person name="Cantor M.N."/>
            <person name="Hua S.X."/>
        </authorList>
    </citation>
    <scope>NUCLEOTIDE SEQUENCE [LARGE SCALE GENOMIC DNA]</scope>
    <source>
        <strain evidence="1 2">Foug A</strain>
    </source>
</reference>
<dbReference type="HOGENOM" id="CLU_2016551_0_0_1"/>
<dbReference type="EMBL" id="KN822125">
    <property type="protein sequence ID" value="KIM55910.1"/>
    <property type="molecule type" value="Genomic_DNA"/>
</dbReference>
<keyword evidence="2" id="KW-1185">Reference proteome</keyword>